<keyword evidence="1" id="KW-0472">Membrane</keyword>
<evidence type="ECO:0000313" key="3">
    <source>
        <dbReference type="Proteomes" id="UP000318138"/>
    </source>
</evidence>
<feature type="transmembrane region" description="Helical" evidence="1">
    <location>
        <begin position="57"/>
        <end position="80"/>
    </location>
</feature>
<keyword evidence="1" id="KW-0812">Transmembrane</keyword>
<feature type="transmembrane region" description="Helical" evidence="1">
    <location>
        <begin position="86"/>
        <end position="107"/>
    </location>
</feature>
<protein>
    <recommendedName>
        <fullName evidence="4">DUF2628 domain-containing protein</fullName>
    </recommendedName>
</protein>
<evidence type="ECO:0008006" key="4">
    <source>
        <dbReference type="Google" id="ProtNLM"/>
    </source>
</evidence>
<accession>A0A859FBS1</accession>
<gene>
    <name evidence="2" type="ORF">FLK61_25720</name>
</gene>
<dbReference type="EMBL" id="CP041372">
    <property type="protein sequence ID" value="QKS70171.1"/>
    <property type="molecule type" value="Genomic_DNA"/>
</dbReference>
<keyword evidence="1" id="KW-1133">Transmembrane helix</keyword>
<sequence length="283" mass="31590">MTKQVSFAFHDELSTIVQTNIEYYKTKWQKAKTPTRYAGFNWSAFLLAPFWSAARQLYMLSTLYMIFIGIFIISDAYLFIGLGDTILRFVFLPVLVLLLHTGFGFLANARYAAHVKRIIHAKSSGTTVPPLFMKSGRSVVTGALIPLMLGTVILFPSALTAATIIDQPVPDGVYVYDDNLPFPQTAVEANRDSFAKYSARINLLYIGEPVNSRSFTANLYVEENGEFVEYSSMTYGFFTQESVSLQLIDTADPTTPVADYRLDILIDDELVDSVEFTVTPIGS</sequence>
<evidence type="ECO:0000256" key="1">
    <source>
        <dbReference type="SAM" id="Phobius"/>
    </source>
</evidence>
<organism evidence="2 3">
    <name type="scientific">Paenalkalicoccus suaedae</name>
    <dbReference type="NCBI Taxonomy" id="2592382"/>
    <lineage>
        <taxon>Bacteria</taxon>
        <taxon>Bacillati</taxon>
        <taxon>Bacillota</taxon>
        <taxon>Bacilli</taxon>
        <taxon>Bacillales</taxon>
        <taxon>Bacillaceae</taxon>
        <taxon>Paenalkalicoccus</taxon>
    </lineage>
</organism>
<reference evidence="3" key="1">
    <citation type="submission" date="2019-07" db="EMBL/GenBank/DDBJ databases">
        <title>Bacillus alkalisoli sp. nov. isolated from saline soil.</title>
        <authorList>
            <person name="Sun J.-Q."/>
            <person name="Xu L."/>
        </authorList>
    </citation>
    <scope>NUCLEOTIDE SEQUENCE [LARGE SCALE GENOMIC DNA]</scope>
    <source>
        <strain evidence="3">M4U3P1</strain>
    </source>
</reference>
<keyword evidence="3" id="KW-1185">Reference proteome</keyword>
<dbReference type="RefSeq" id="WP_176008213.1">
    <property type="nucleotide sequence ID" value="NZ_CP041372.2"/>
</dbReference>
<dbReference type="KEGG" id="psua:FLK61_25720"/>
<evidence type="ECO:0000313" key="2">
    <source>
        <dbReference type="EMBL" id="QKS70171.1"/>
    </source>
</evidence>
<feature type="transmembrane region" description="Helical" evidence="1">
    <location>
        <begin position="139"/>
        <end position="159"/>
    </location>
</feature>
<dbReference type="AlphaFoldDB" id="A0A859FBS1"/>
<dbReference type="Proteomes" id="UP000318138">
    <property type="component" value="Chromosome"/>
</dbReference>
<proteinExistence type="predicted"/>
<name>A0A859FBS1_9BACI</name>